<feature type="region of interest" description="Disordered" evidence="1">
    <location>
        <begin position="133"/>
        <end position="153"/>
    </location>
</feature>
<evidence type="ECO:0000313" key="3">
    <source>
        <dbReference type="EMBL" id="KAF7505287.1"/>
    </source>
</evidence>
<dbReference type="PANTHER" id="PTHR39468">
    <property type="entry name" value="CHROMOSOME 7, WHOLE GENOME SHOTGUN SEQUENCE"/>
    <property type="match status" value="1"/>
</dbReference>
<evidence type="ECO:0000256" key="1">
    <source>
        <dbReference type="SAM" id="MobiDB-lite"/>
    </source>
</evidence>
<reference evidence="3" key="1">
    <citation type="submission" date="2020-02" db="EMBL/GenBank/DDBJ databases">
        <authorList>
            <person name="Palmer J.M."/>
        </authorList>
    </citation>
    <scope>NUCLEOTIDE SEQUENCE</scope>
    <source>
        <strain evidence="3">EPUS1.4</strain>
        <tissue evidence="3">Thallus</tissue>
    </source>
</reference>
<feature type="compositionally biased region" description="Low complexity" evidence="1">
    <location>
        <begin position="388"/>
        <end position="400"/>
    </location>
</feature>
<accession>A0A8H7E0V9</accession>
<gene>
    <name evidence="3" type="ORF">GJ744_001074</name>
</gene>
<organism evidence="3 4">
    <name type="scientific">Endocarpon pusillum</name>
    <dbReference type="NCBI Taxonomy" id="364733"/>
    <lineage>
        <taxon>Eukaryota</taxon>
        <taxon>Fungi</taxon>
        <taxon>Dikarya</taxon>
        <taxon>Ascomycota</taxon>
        <taxon>Pezizomycotina</taxon>
        <taxon>Eurotiomycetes</taxon>
        <taxon>Chaetothyriomycetidae</taxon>
        <taxon>Verrucariales</taxon>
        <taxon>Verrucariaceae</taxon>
        <taxon>Endocarpon</taxon>
    </lineage>
</organism>
<feature type="region of interest" description="Disordered" evidence="1">
    <location>
        <begin position="81"/>
        <end position="119"/>
    </location>
</feature>
<dbReference type="OrthoDB" id="2444174at2759"/>
<evidence type="ECO:0000259" key="2">
    <source>
        <dbReference type="Pfam" id="PF19189"/>
    </source>
</evidence>
<comment type="caution">
    <text evidence="3">The sequence shown here is derived from an EMBL/GenBank/DDBJ whole genome shotgun (WGS) entry which is preliminary data.</text>
</comment>
<feature type="domain" description="Mtf2-like C-terminal" evidence="2">
    <location>
        <begin position="417"/>
        <end position="531"/>
    </location>
</feature>
<evidence type="ECO:0000313" key="4">
    <source>
        <dbReference type="Proteomes" id="UP000606974"/>
    </source>
</evidence>
<dbReference type="Proteomes" id="UP000606974">
    <property type="component" value="Unassembled WGS sequence"/>
</dbReference>
<feature type="compositionally biased region" description="Polar residues" evidence="1">
    <location>
        <begin position="327"/>
        <end position="348"/>
    </location>
</feature>
<dbReference type="InterPro" id="IPR043837">
    <property type="entry name" value="Mtf2-like_C"/>
</dbReference>
<feature type="region of interest" description="Disordered" evidence="1">
    <location>
        <begin position="325"/>
        <end position="400"/>
    </location>
</feature>
<dbReference type="EMBL" id="JAACFV010000113">
    <property type="protein sequence ID" value="KAF7505287.1"/>
    <property type="molecule type" value="Genomic_DNA"/>
</dbReference>
<dbReference type="Pfam" id="PF19189">
    <property type="entry name" value="Mtf2"/>
    <property type="match status" value="1"/>
</dbReference>
<dbReference type="GO" id="GO:0005739">
    <property type="term" value="C:mitochondrion"/>
    <property type="evidence" value="ECO:0007669"/>
    <property type="project" value="InterPro"/>
</dbReference>
<dbReference type="AlphaFoldDB" id="A0A8H7E0V9"/>
<name>A0A8H7E0V9_9EURO</name>
<keyword evidence="4" id="KW-1185">Reference proteome</keyword>
<feature type="region of interest" description="Disordered" evidence="1">
    <location>
        <begin position="167"/>
        <end position="207"/>
    </location>
</feature>
<sequence length="629" mass="70058">MKAVHTPKCRRAEALQHLPFLYCTRTILGGRQRCRRPQGYGTFSTATHLPQIEDGVRQKEVQMVKPNTQEERGNYFQEKLARQSKARGKQQDRMKKSSQPVGSSKKLGKGNTSTMTGAEREVFKKIFQEIATGSGRDKAKASPLPEQKAQSSTDYREIFSLFSSALSEEGSGQNKEGAAQAISIGGQGSPADGGRQASQTLSEQDREHIQKYPERLRKIASRATLLAKTEPQNGMSSFGLRQEMTSQSQNELEEFEEHQNDFVAAESEFSEASAVQKRHVDSICVKQMKNISEQLIEAANVDDGQLWLTCEKLVLPLLAFLEEDPSRSSTNTATGSSPAYGPTTSSQGTEEHLLSPPEAEYSFNMKPNPGRHQRNLKTRAPNQPRIEPSTSTSTSTIKTNPTPPFTFPHHPLLHNLDLYPALLLLTLRLLTSHYPLSHYPSTLLPRIRTLGLRSYVLGTCTQLYNTLLLHRWSVYSDLRSMDRLLHEMERGGVDFDAETISIIERVREAKMQDEAAVQAAVDERKRKAEALSKLQGLSKKATSKLMIKKGPLAGQPEGASAGKRATAWWEAELTLTWFDRITATEGWRGRVMERVRERSVAGAEGVVEREYGGSIASADDEMEPRVMLG</sequence>
<dbReference type="InterPro" id="IPR040009">
    <property type="entry name" value="Mtf2/C5D6.12-like"/>
</dbReference>
<protein>
    <recommendedName>
        <fullName evidence="2">Mtf2-like C-terminal domain-containing protein</fullName>
    </recommendedName>
</protein>
<dbReference type="PANTHER" id="PTHR39468:SF1">
    <property type="entry name" value="MTF2-LIKE C-TERMINAL DOMAIN-CONTAINING PROTEIN"/>
    <property type="match status" value="1"/>
</dbReference>
<proteinExistence type="predicted"/>